<proteinExistence type="predicted"/>
<dbReference type="STRING" id="3476.A0A2P5AM62"/>
<dbReference type="Proteomes" id="UP000237105">
    <property type="component" value="Unassembled WGS sequence"/>
</dbReference>
<dbReference type="EMBL" id="JXTB01000522">
    <property type="protein sequence ID" value="PON37647.1"/>
    <property type="molecule type" value="Genomic_DNA"/>
</dbReference>
<gene>
    <name evidence="1" type="ORF">PanWU01x14_318710</name>
</gene>
<name>A0A2P5AM62_PARAD</name>
<sequence length="184" mass="21179">MVRFGQGFPKLETLKLIGLRELQGWEIEKGAIPCLRILDIYRIPKLTMIPERLRFISSLRELNVQMSSSFVDRIRLEDGTEGEDFYKVRHIPSLSSIAVELVPTKYIKIGAHFIGETVLTKELDPRNTLTAEHRTDILNQLVETPIRELPGISCTGSWNYVRLQLVDVGLQFILIVYRFCIHGR</sequence>
<dbReference type="OrthoDB" id="1917524at2759"/>
<evidence type="ECO:0000313" key="2">
    <source>
        <dbReference type="Proteomes" id="UP000237105"/>
    </source>
</evidence>
<comment type="caution">
    <text evidence="1">The sequence shown here is derived from an EMBL/GenBank/DDBJ whole genome shotgun (WGS) entry which is preliminary data.</text>
</comment>
<organism evidence="1 2">
    <name type="scientific">Parasponia andersonii</name>
    <name type="common">Sponia andersonii</name>
    <dbReference type="NCBI Taxonomy" id="3476"/>
    <lineage>
        <taxon>Eukaryota</taxon>
        <taxon>Viridiplantae</taxon>
        <taxon>Streptophyta</taxon>
        <taxon>Embryophyta</taxon>
        <taxon>Tracheophyta</taxon>
        <taxon>Spermatophyta</taxon>
        <taxon>Magnoliopsida</taxon>
        <taxon>eudicotyledons</taxon>
        <taxon>Gunneridae</taxon>
        <taxon>Pentapetalae</taxon>
        <taxon>rosids</taxon>
        <taxon>fabids</taxon>
        <taxon>Rosales</taxon>
        <taxon>Cannabaceae</taxon>
        <taxon>Parasponia</taxon>
    </lineage>
</organism>
<dbReference type="AlphaFoldDB" id="A0A2P5AM62"/>
<dbReference type="Gene3D" id="3.80.10.10">
    <property type="entry name" value="Ribonuclease Inhibitor"/>
    <property type="match status" value="1"/>
</dbReference>
<evidence type="ECO:0008006" key="3">
    <source>
        <dbReference type="Google" id="ProtNLM"/>
    </source>
</evidence>
<protein>
    <recommendedName>
        <fullName evidence="3">LRR domain containing protein</fullName>
    </recommendedName>
</protein>
<keyword evidence="2" id="KW-1185">Reference proteome</keyword>
<accession>A0A2P5AM62</accession>
<dbReference type="InterPro" id="IPR032675">
    <property type="entry name" value="LRR_dom_sf"/>
</dbReference>
<evidence type="ECO:0000313" key="1">
    <source>
        <dbReference type="EMBL" id="PON37647.1"/>
    </source>
</evidence>
<reference evidence="2" key="1">
    <citation type="submission" date="2016-06" db="EMBL/GenBank/DDBJ databases">
        <title>Parallel loss of symbiosis genes in relatives of nitrogen-fixing non-legume Parasponia.</title>
        <authorList>
            <person name="Van Velzen R."/>
            <person name="Holmer R."/>
            <person name="Bu F."/>
            <person name="Rutten L."/>
            <person name="Van Zeijl A."/>
            <person name="Liu W."/>
            <person name="Santuari L."/>
            <person name="Cao Q."/>
            <person name="Sharma T."/>
            <person name="Shen D."/>
            <person name="Roswanjaya Y."/>
            <person name="Wardhani T."/>
            <person name="Kalhor M.S."/>
            <person name="Jansen J."/>
            <person name="Van den Hoogen J."/>
            <person name="Gungor B."/>
            <person name="Hartog M."/>
            <person name="Hontelez J."/>
            <person name="Verver J."/>
            <person name="Yang W.-C."/>
            <person name="Schijlen E."/>
            <person name="Repin R."/>
            <person name="Schilthuizen M."/>
            <person name="Schranz E."/>
            <person name="Heidstra R."/>
            <person name="Miyata K."/>
            <person name="Fedorova E."/>
            <person name="Kohlen W."/>
            <person name="Bisseling T."/>
            <person name="Smit S."/>
            <person name="Geurts R."/>
        </authorList>
    </citation>
    <scope>NUCLEOTIDE SEQUENCE [LARGE SCALE GENOMIC DNA]</scope>
    <source>
        <strain evidence="2">cv. WU1-14</strain>
    </source>
</reference>